<name>A0ABR4AFW1_9LECA</name>
<keyword evidence="3" id="KW-1185">Reference proteome</keyword>
<sequence>MSESPFPQNATQAAPDPNLTGSDQLSKVNSHLPLRMNQPSGPKEHVHLPKNVLDKLNNPGASRVHSSSEANVGKDTKTRSAAAGEAFAGAQPTGDQNAHSSTGNGGKISGREQRGGAQEPTESIGSRGKE</sequence>
<evidence type="ECO:0000313" key="2">
    <source>
        <dbReference type="EMBL" id="KAL2043701.1"/>
    </source>
</evidence>
<feature type="compositionally biased region" description="Polar residues" evidence="1">
    <location>
        <begin position="93"/>
        <end position="102"/>
    </location>
</feature>
<feature type="region of interest" description="Disordered" evidence="1">
    <location>
        <begin position="1"/>
        <end position="130"/>
    </location>
</feature>
<protein>
    <submittedName>
        <fullName evidence="2">Uncharacterized protein</fullName>
    </submittedName>
</protein>
<feature type="compositionally biased region" description="Polar residues" evidence="1">
    <location>
        <begin position="19"/>
        <end position="29"/>
    </location>
</feature>
<gene>
    <name evidence="2" type="ORF">ABVK25_012517</name>
</gene>
<accession>A0ABR4AFW1</accession>
<organism evidence="2 3">
    <name type="scientific">Lepraria finkii</name>
    <dbReference type="NCBI Taxonomy" id="1340010"/>
    <lineage>
        <taxon>Eukaryota</taxon>
        <taxon>Fungi</taxon>
        <taxon>Dikarya</taxon>
        <taxon>Ascomycota</taxon>
        <taxon>Pezizomycotina</taxon>
        <taxon>Lecanoromycetes</taxon>
        <taxon>OSLEUM clade</taxon>
        <taxon>Lecanoromycetidae</taxon>
        <taxon>Lecanorales</taxon>
        <taxon>Lecanorineae</taxon>
        <taxon>Stereocaulaceae</taxon>
        <taxon>Lepraria</taxon>
    </lineage>
</organism>
<reference evidence="2 3" key="1">
    <citation type="submission" date="2024-09" db="EMBL/GenBank/DDBJ databases">
        <title>Rethinking Asexuality: The Enigmatic Case of Functional Sexual Genes in Lepraria (Stereocaulaceae).</title>
        <authorList>
            <person name="Doellman M."/>
            <person name="Sun Y."/>
            <person name="Barcenas-Pena A."/>
            <person name="Lumbsch H.T."/>
            <person name="Grewe F."/>
        </authorList>
    </citation>
    <scope>NUCLEOTIDE SEQUENCE [LARGE SCALE GENOMIC DNA]</scope>
    <source>
        <strain evidence="2 3">Grewe 0041</strain>
    </source>
</reference>
<feature type="compositionally biased region" description="Low complexity" evidence="1">
    <location>
        <begin position="81"/>
        <end position="90"/>
    </location>
</feature>
<evidence type="ECO:0000256" key="1">
    <source>
        <dbReference type="SAM" id="MobiDB-lite"/>
    </source>
</evidence>
<evidence type="ECO:0000313" key="3">
    <source>
        <dbReference type="Proteomes" id="UP001590951"/>
    </source>
</evidence>
<comment type="caution">
    <text evidence="2">The sequence shown here is derived from an EMBL/GenBank/DDBJ whole genome shotgun (WGS) entry which is preliminary data.</text>
</comment>
<proteinExistence type="predicted"/>
<dbReference type="Proteomes" id="UP001590951">
    <property type="component" value="Unassembled WGS sequence"/>
</dbReference>
<dbReference type="EMBL" id="JBHFEH010000236">
    <property type="protein sequence ID" value="KAL2043701.1"/>
    <property type="molecule type" value="Genomic_DNA"/>
</dbReference>
<feature type="compositionally biased region" description="Polar residues" evidence="1">
    <location>
        <begin position="1"/>
        <end position="12"/>
    </location>
</feature>